<dbReference type="Pfam" id="PF01890">
    <property type="entry name" value="CbiG_C"/>
    <property type="match status" value="1"/>
</dbReference>
<evidence type="ECO:0000259" key="1">
    <source>
        <dbReference type="Pfam" id="PF01890"/>
    </source>
</evidence>
<dbReference type="PANTHER" id="PTHR37477:SF1">
    <property type="entry name" value="COBALT-PRECORRIN-5A HYDROLASE"/>
    <property type="match status" value="1"/>
</dbReference>
<gene>
    <name evidence="2" type="ORF">WM40_07455</name>
</gene>
<feature type="domain" description="CobE/GbiG C-terminal" evidence="1">
    <location>
        <begin position="21"/>
        <end position="151"/>
    </location>
</feature>
<dbReference type="PANTHER" id="PTHR37477">
    <property type="entry name" value="COBALT-PRECORRIN-5A HYDROLASE"/>
    <property type="match status" value="1"/>
</dbReference>
<evidence type="ECO:0000313" key="2">
    <source>
        <dbReference type="EMBL" id="KKB64286.1"/>
    </source>
</evidence>
<dbReference type="InterPro" id="IPR052553">
    <property type="entry name" value="CbiG_hydrolase"/>
</dbReference>
<dbReference type="InterPro" id="IPR036518">
    <property type="entry name" value="CobE/GbiG_C_sf"/>
</dbReference>
<reference evidence="2 3" key="1">
    <citation type="submission" date="2015-03" db="EMBL/GenBank/DDBJ databases">
        <title>Draft Genome Sequence of Burkholderia andropogonis type strain ICMP2807, isolated from Sorghum bicolor.</title>
        <authorList>
            <person name="Lopes-Santos L."/>
            <person name="Castro D.B."/>
            <person name="Ottoboni L.M."/>
            <person name="Park D."/>
            <person name="Weirc B.S."/>
            <person name="Destefano S.A."/>
        </authorList>
    </citation>
    <scope>NUCLEOTIDE SEQUENCE [LARGE SCALE GENOMIC DNA]</scope>
    <source>
        <strain evidence="2 3">ICMP2807</strain>
    </source>
</reference>
<sequence>MSSPEQSRRGVDASEGGGRWVVGIGCRRGVSADAIEGAVREAMARLQPSLAQTDLTVRCLASIDAKCNEAGLLAFAARHALPLRFFSVASLLARDSALSVRDEGLPPPIPTSVAHRHVGLDNICERAARAACPEGILALRKSVFGSVTVAVVDCGVTGASHPR</sequence>
<dbReference type="EMBL" id="LAQU01000005">
    <property type="protein sequence ID" value="KKB64286.1"/>
    <property type="molecule type" value="Genomic_DNA"/>
</dbReference>
<accession>A0A0F5K2D1</accession>
<keyword evidence="3" id="KW-1185">Reference proteome</keyword>
<dbReference type="InterPro" id="IPR002750">
    <property type="entry name" value="CobE/GbiG_C"/>
</dbReference>
<dbReference type="Proteomes" id="UP000033618">
    <property type="component" value="Unassembled WGS sequence"/>
</dbReference>
<dbReference type="STRING" id="28092.WM40_07455"/>
<dbReference type="AlphaFoldDB" id="A0A0F5K2D1"/>
<comment type="caution">
    <text evidence="2">The sequence shown here is derived from an EMBL/GenBank/DDBJ whole genome shotgun (WGS) entry which is preliminary data.</text>
</comment>
<organism evidence="2 3">
    <name type="scientific">Robbsia andropogonis</name>
    <dbReference type="NCBI Taxonomy" id="28092"/>
    <lineage>
        <taxon>Bacteria</taxon>
        <taxon>Pseudomonadati</taxon>
        <taxon>Pseudomonadota</taxon>
        <taxon>Betaproteobacteria</taxon>
        <taxon>Burkholderiales</taxon>
        <taxon>Burkholderiaceae</taxon>
        <taxon>Robbsia</taxon>
    </lineage>
</organism>
<dbReference type="SUPFAM" id="SSF159664">
    <property type="entry name" value="CobE/GbiG C-terminal domain-like"/>
    <property type="match status" value="1"/>
</dbReference>
<dbReference type="PATRIC" id="fig|28092.6.peg.1766"/>
<dbReference type="Gene3D" id="3.30.420.180">
    <property type="entry name" value="CobE/GbiG C-terminal domain"/>
    <property type="match status" value="1"/>
</dbReference>
<proteinExistence type="predicted"/>
<protein>
    <recommendedName>
        <fullName evidence="1">CobE/GbiG C-terminal domain-containing protein</fullName>
    </recommendedName>
</protein>
<evidence type="ECO:0000313" key="3">
    <source>
        <dbReference type="Proteomes" id="UP000033618"/>
    </source>
</evidence>
<name>A0A0F5K2D1_9BURK</name>
<dbReference type="GO" id="GO:0009236">
    <property type="term" value="P:cobalamin biosynthetic process"/>
    <property type="evidence" value="ECO:0007669"/>
    <property type="project" value="InterPro"/>
</dbReference>